<gene>
    <name evidence="1" type="ORF">M9H77_20609</name>
</gene>
<evidence type="ECO:0000313" key="1">
    <source>
        <dbReference type="EMBL" id="KAI5661286.1"/>
    </source>
</evidence>
<accession>A0ACC0AKN1</accession>
<proteinExistence type="predicted"/>
<comment type="caution">
    <text evidence="1">The sequence shown here is derived from an EMBL/GenBank/DDBJ whole genome shotgun (WGS) entry which is preliminary data.</text>
</comment>
<keyword evidence="2" id="KW-1185">Reference proteome</keyword>
<protein>
    <submittedName>
        <fullName evidence="1">Uncharacterized protein</fullName>
    </submittedName>
</protein>
<sequence>MFSHLILQRFSISRMELSTMRDAFNRVAKKQKLSTSKSQEVIDQVGHDIGQTLLNIQSDQDPASPVDQRSILAELRSKLTASSLLKQLEGSQKELNIDLSKYQKVLEKTLNADISKVYRNVEFDKHTLHQIIISHLYHEGMFDIADCLVTEAGEPEAVSLRCQFEEMHQILEAMKSKNLEPALSWVSENHARLKASGSDLELKLLKLQYMDILQKKSQQDALNYMRTYLSPFSSSHMDEIQKLMGCLLWAGKVEQSPYADLIAPSQWEKLSEELAEEFCSFLGRSLRSPLSVAVAAGIEGLPTLLKLANVMAAKKQDWQAMKHLPVPLELGEEFQFHSVFVCPVSRDQASEENPPMMLPCGHVLCKQSIHKLSKSCTRSFKCPYCPLDASVAQCRRLFF</sequence>
<reference evidence="2" key="1">
    <citation type="journal article" date="2023" name="Nat. Plants">
        <title>Single-cell RNA sequencing provides a high-resolution roadmap for understanding the multicellular compartmentation of specialized metabolism.</title>
        <authorList>
            <person name="Sun S."/>
            <person name="Shen X."/>
            <person name="Li Y."/>
            <person name="Li Y."/>
            <person name="Wang S."/>
            <person name="Li R."/>
            <person name="Zhang H."/>
            <person name="Shen G."/>
            <person name="Guo B."/>
            <person name="Wei J."/>
            <person name="Xu J."/>
            <person name="St-Pierre B."/>
            <person name="Chen S."/>
            <person name="Sun C."/>
        </authorList>
    </citation>
    <scope>NUCLEOTIDE SEQUENCE [LARGE SCALE GENOMIC DNA]</scope>
</reference>
<organism evidence="1 2">
    <name type="scientific">Catharanthus roseus</name>
    <name type="common">Madagascar periwinkle</name>
    <name type="synonym">Vinca rosea</name>
    <dbReference type="NCBI Taxonomy" id="4058"/>
    <lineage>
        <taxon>Eukaryota</taxon>
        <taxon>Viridiplantae</taxon>
        <taxon>Streptophyta</taxon>
        <taxon>Embryophyta</taxon>
        <taxon>Tracheophyta</taxon>
        <taxon>Spermatophyta</taxon>
        <taxon>Magnoliopsida</taxon>
        <taxon>eudicotyledons</taxon>
        <taxon>Gunneridae</taxon>
        <taxon>Pentapetalae</taxon>
        <taxon>asterids</taxon>
        <taxon>lamiids</taxon>
        <taxon>Gentianales</taxon>
        <taxon>Apocynaceae</taxon>
        <taxon>Rauvolfioideae</taxon>
        <taxon>Vinceae</taxon>
        <taxon>Catharanthinae</taxon>
        <taxon>Catharanthus</taxon>
    </lineage>
</organism>
<name>A0ACC0AKN1_CATRO</name>
<evidence type="ECO:0000313" key="2">
    <source>
        <dbReference type="Proteomes" id="UP001060085"/>
    </source>
</evidence>
<dbReference type="EMBL" id="CM044705">
    <property type="protein sequence ID" value="KAI5661286.1"/>
    <property type="molecule type" value="Genomic_DNA"/>
</dbReference>
<dbReference type="Proteomes" id="UP001060085">
    <property type="component" value="Linkage Group LG05"/>
</dbReference>